<evidence type="ECO:0000256" key="10">
    <source>
        <dbReference type="ARBA" id="ARBA00022777"/>
    </source>
</evidence>
<keyword evidence="13" id="KW-0902">Two-component regulatory system</keyword>
<keyword evidence="10 20" id="KW-0418">Kinase</keyword>
<dbReference type="EMBL" id="WVRA01000001">
    <property type="protein sequence ID" value="NOE17288.1"/>
    <property type="molecule type" value="Genomic_DNA"/>
</dbReference>
<dbReference type="InterPro" id="IPR005467">
    <property type="entry name" value="His_kinase_dom"/>
</dbReference>
<dbReference type="InterPro" id="IPR036097">
    <property type="entry name" value="HisK_dim/P_sf"/>
</dbReference>
<dbReference type="SMART" id="SM00388">
    <property type="entry name" value="HisKA"/>
    <property type="match status" value="1"/>
</dbReference>
<dbReference type="CDD" id="cd18773">
    <property type="entry name" value="PDC1_HK_sensor"/>
    <property type="match status" value="1"/>
</dbReference>
<keyword evidence="5" id="KW-0997">Cell inner membrane</keyword>
<comment type="caution">
    <text evidence="20">The sequence shown here is derived from an EMBL/GenBank/DDBJ whole genome shotgun (WGS) entry which is preliminary data.</text>
</comment>
<feature type="transmembrane region" description="Helical" evidence="18">
    <location>
        <begin position="20"/>
        <end position="41"/>
    </location>
</feature>
<dbReference type="PIRSF" id="PIRSF036431">
    <property type="entry name" value="STHK_DctB"/>
    <property type="match status" value="1"/>
</dbReference>
<dbReference type="FunFam" id="1.10.287.130:FF:000049">
    <property type="entry name" value="C4-dicarboxylate transport sensor protein DctB"/>
    <property type="match status" value="1"/>
</dbReference>
<dbReference type="InterPro" id="IPR036890">
    <property type="entry name" value="HATPase_C_sf"/>
</dbReference>
<evidence type="ECO:0000256" key="9">
    <source>
        <dbReference type="ARBA" id="ARBA00022741"/>
    </source>
</evidence>
<dbReference type="PANTHER" id="PTHR43065:SF46">
    <property type="entry name" value="C4-DICARBOXYLATE TRANSPORT SENSOR PROTEIN DCTB"/>
    <property type="match status" value="1"/>
</dbReference>
<evidence type="ECO:0000256" key="11">
    <source>
        <dbReference type="ARBA" id="ARBA00022840"/>
    </source>
</evidence>
<comment type="subcellular location">
    <subcellularLocation>
        <location evidence="2">Cell inner membrane</location>
        <topology evidence="2">Multi-pass membrane protein</topology>
    </subcellularLocation>
</comment>
<dbReference type="Pfam" id="PF02518">
    <property type="entry name" value="HATPase_c"/>
    <property type="match status" value="1"/>
</dbReference>
<evidence type="ECO:0000256" key="8">
    <source>
        <dbReference type="ARBA" id="ARBA00022692"/>
    </source>
</evidence>
<dbReference type="CDD" id="cd00082">
    <property type="entry name" value="HisKA"/>
    <property type="match status" value="1"/>
</dbReference>
<evidence type="ECO:0000256" key="5">
    <source>
        <dbReference type="ARBA" id="ARBA00022519"/>
    </source>
</evidence>
<evidence type="ECO:0000259" key="19">
    <source>
        <dbReference type="PROSITE" id="PS50109"/>
    </source>
</evidence>
<reference evidence="20" key="1">
    <citation type="submission" date="2019-12" db="EMBL/GenBank/DDBJ databases">
        <title>Ruegeria JWLKs population differentiation of coral mucus and skeleton niches.</title>
        <authorList>
            <person name="Luo D."/>
        </authorList>
    </citation>
    <scope>NUCLEOTIDE SEQUENCE</scope>
    <source>
        <strain evidence="20">HKCCD6181</strain>
    </source>
</reference>
<proteinExistence type="predicted"/>
<evidence type="ECO:0000256" key="12">
    <source>
        <dbReference type="ARBA" id="ARBA00022989"/>
    </source>
</evidence>
<dbReference type="GO" id="GO:0005886">
    <property type="term" value="C:plasma membrane"/>
    <property type="evidence" value="ECO:0007669"/>
    <property type="project" value="UniProtKB-SubCell"/>
</dbReference>
<dbReference type="InterPro" id="IPR003661">
    <property type="entry name" value="HisK_dim/P_dom"/>
</dbReference>
<feature type="coiled-coil region" evidence="17">
    <location>
        <begin position="341"/>
        <end position="368"/>
    </location>
</feature>
<dbReference type="InterPro" id="IPR004358">
    <property type="entry name" value="Sig_transdc_His_kin-like_C"/>
</dbReference>
<keyword evidence="8 18" id="KW-0812">Transmembrane</keyword>
<feature type="domain" description="Histidine kinase" evidence="19">
    <location>
        <begin position="377"/>
        <end position="588"/>
    </location>
</feature>
<dbReference type="Gene3D" id="3.30.565.10">
    <property type="entry name" value="Histidine kinase-like ATPase, C-terminal domain"/>
    <property type="match status" value="1"/>
</dbReference>
<evidence type="ECO:0000256" key="14">
    <source>
        <dbReference type="ARBA" id="ARBA00023136"/>
    </source>
</evidence>
<evidence type="ECO:0000256" key="6">
    <source>
        <dbReference type="ARBA" id="ARBA00022553"/>
    </source>
</evidence>
<dbReference type="PANTHER" id="PTHR43065">
    <property type="entry name" value="SENSOR HISTIDINE KINASE"/>
    <property type="match status" value="1"/>
</dbReference>
<dbReference type="AlphaFoldDB" id="A0AA90YR03"/>
<dbReference type="Gene3D" id="1.10.287.130">
    <property type="match status" value="1"/>
</dbReference>
<dbReference type="Pfam" id="PF00512">
    <property type="entry name" value="HisKA"/>
    <property type="match status" value="1"/>
</dbReference>
<dbReference type="Gene3D" id="3.30.450.20">
    <property type="entry name" value="PAS domain"/>
    <property type="match status" value="2"/>
</dbReference>
<keyword evidence="14 18" id="KW-0472">Membrane</keyword>
<dbReference type="PROSITE" id="PS50109">
    <property type="entry name" value="HIS_KIN"/>
    <property type="match status" value="1"/>
</dbReference>
<keyword evidence="7" id="KW-0808">Transferase</keyword>
<dbReference type="InterPro" id="IPR017055">
    <property type="entry name" value="Sig_transdc_His_kinase_DctB"/>
</dbReference>
<dbReference type="EC" id="2.7.13.3" evidence="3"/>
<dbReference type="InterPro" id="IPR003594">
    <property type="entry name" value="HATPase_dom"/>
</dbReference>
<dbReference type="SMART" id="SM00387">
    <property type="entry name" value="HATPase_c"/>
    <property type="match status" value="1"/>
</dbReference>
<evidence type="ECO:0000256" key="3">
    <source>
        <dbReference type="ARBA" id="ARBA00012438"/>
    </source>
</evidence>
<keyword evidence="17" id="KW-0175">Coiled coil</keyword>
<evidence type="ECO:0000256" key="15">
    <source>
        <dbReference type="ARBA" id="ARBA00059004"/>
    </source>
</evidence>
<name>A0AA90YR03_9RHOB</name>
<accession>A0AA90YR03</accession>
<dbReference type="GO" id="GO:0005524">
    <property type="term" value="F:ATP binding"/>
    <property type="evidence" value="ECO:0007669"/>
    <property type="project" value="UniProtKB-KW"/>
</dbReference>
<evidence type="ECO:0000256" key="4">
    <source>
        <dbReference type="ARBA" id="ARBA00022475"/>
    </source>
</evidence>
<evidence type="ECO:0000256" key="13">
    <source>
        <dbReference type="ARBA" id="ARBA00023012"/>
    </source>
</evidence>
<protein>
    <recommendedName>
        <fullName evidence="16">C4-dicarboxylate transport sensor protein DctB</fullName>
        <ecNumber evidence="3">2.7.13.3</ecNumber>
    </recommendedName>
</protein>
<evidence type="ECO:0000256" key="2">
    <source>
        <dbReference type="ARBA" id="ARBA00004429"/>
    </source>
</evidence>
<evidence type="ECO:0000256" key="7">
    <source>
        <dbReference type="ARBA" id="ARBA00022679"/>
    </source>
</evidence>
<dbReference type="SUPFAM" id="SSF47384">
    <property type="entry name" value="Homodimeric domain of signal transducing histidine kinase"/>
    <property type="match status" value="1"/>
</dbReference>
<evidence type="ECO:0000256" key="1">
    <source>
        <dbReference type="ARBA" id="ARBA00000085"/>
    </source>
</evidence>
<dbReference type="RefSeq" id="WP_171328566.1">
    <property type="nucleotide sequence ID" value="NZ_WVRA01000001.1"/>
</dbReference>
<sequence>MRRTLAMRRVECKTLSMHRVWFISGFLLAVGLLSGFVWSYGYRQALSQLSEKAEADLELAADRLSTQMQVYQELAVLMATHPVLHELETQADRRQAREMLLDVADKTAAVNMMYLDTNGQVLVSAQPLSQRSMAGHPAFRRAMQGALGSAHEVVSAGDDRIYSYAAPTFGPSGQIEGALMVVADVQDVEQTWRGSTEAVFFVDSDGVVFISNRSDLLFWRRADGEAGLTPPDGATVDFSSKQVGRHELWHLNWGRYLPRDALHLTLDLPVIDMTAEVLVDVAPALQLARLQAAAVAAICLAFGAMLFLAMERRRALAEANAVLESRVAKRTHDLTVANASLRKEVAEREEAEAALRRAQADLVQAGKLSALGQMSAGISHELNQPLMAIRQFADNGSAFMTRGKPEMAAENLGRISEMAARMARIIKNLRAFARNESEPMGRVDLIQVLNTAVELTEARLRDDDVTLNWNPPNGAVYVWGGEVRLVQVFVNLINNAADAMLGRPKRIITITLRKGARLSVSLQDTGPGIEDPDRMFEPFYSTKSVGSSEGLGLGLSISYGLVQSFGGDIRGANTADGAMFTVELEPCDKEEAA</sequence>
<keyword evidence="11" id="KW-0067">ATP-binding</keyword>
<evidence type="ECO:0000256" key="17">
    <source>
        <dbReference type="SAM" id="Coils"/>
    </source>
</evidence>
<keyword evidence="6" id="KW-0597">Phosphoprotein</keyword>
<dbReference type="GO" id="GO:0000155">
    <property type="term" value="F:phosphorelay sensor kinase activity"/>
    <property type="evidence" value="ECO:0007669"/>
    <property type="project" value="InterPro"/>
</dbReference>
<gene>
    <name evidence="20" type="ORF">GS634_04035</name>
</gene>
<comment type="catalytic activity">
    <reaction evidence="1">
        <text>ATP + protein L-histidine = ADP + protein N-phospho-L-histidine.</text>
        <dbReference type="EC" id="2.7.13.3"/>
    </reaction>
</comment>
<keyword evidence="9" id="KW-0547">Nucleotide-binding</keyword>
<evidence type="ECO:0000313" key="21">
    <source>
        <dbReference type="Proteomes" id="UP000597886"/>
    </source>
</evidence>
<keyword evidence="12 18" id="KW-1133">Transmembrane helix</keyword>
<dbReference type="PRINTS" id="PR00344">
    <property type="entry name" value="BCTRLSENSOR"/>
</dbReference>
<comment type="function">
    <text evidence="15">Member of the two-component regulatory system DctB/DctD involved in the transport of C4-dicarboxylates. DctB functions as a membrane-associated protein kinase that phosphorylates DctD in response to environmental signals.</text>
</comment>
<dbReference type="Proteomes" id="UP000597886">
    <property type="component" value="Unassembled WGS sequence"/>
</dbReference>
<keyword evidence="4" id="KW-1003">Cell membrane</keyword>
<organism evidence="20 21">
    <name type="scientific">Ruegeria atlantica</name>
    <dbReference type="NCBI Taxonomy" id="81569"/>
    <lineage>
        <taxon>Bacteria</taxon>
        <taxon>Pseudomonadati</taxon>
        <taxon>Pseudomonadota</taxon>
        <taxon>Alphaproteobacteria</taxon>
        <taxon>Rhodobacterales</taxon>
        <taxon>Roseobacteraceae</taxon>
        <taxon>Ruegeria</taxon>
    </lineage>
</organism>
<dbReference type="SUPFAM" id="SSF55874">
    <property type="entry name" value="ATPase domain of HSP90 chaperone/DNA topoisomerase II/histidine kinase"/>
    <property type="match status" value="1"/>
</dbReference>
<evidence type="ECO:0000256" key="16">
    <source>
        <dbReference type="ARBA" id="ARBA00073143"/>
    </source>
</evidence>
<evidence type="ECO:0000256" key="18">
    <source>
        <dbReference type="SAM" id="Phobius"/>
    </source>
</evidence>
<evidence type="ECO:0000313" key="20">
    <source>
        <dbReference type="EMBL" id="NOE17288.1"/>
    </source>
</evidence>